<dbReference type="EMBL" id="SWBO01000001">
    <property type="protein sequence ID" value="TKC03229.1"/>
    <property type="molecule type" value="Genomic_DNA"/>
</dbReference>
<reference evidence="10 11" key="1">
    <citation type="submission" date="2019-04" db="EMBL/GenBank/DDBJ databases">
        <title>Pedobacter sp. AR-2-6 sp. nov., isolated from Arctic soil.</title>
        <authorList>
            <person name="Dahal R.H."/>
            <person name="Kim D.-U."/>
        </authorList>
    </citation>
    <scope>NUCLEOTIDE SEQUENCE [LARGE SCALE GENOMIC DNA]</scope>
    <source>
        <strain evidence="10 11">AR-2-6</strain>
    </source>
</reference>
<dbReference type="PIRSF" id="PIRSF038994">
    <property type="entry name" value="NagA"/>
    <property type="match status" value="1"/>
</dbReference>
<gene>
    <name evidence="10" type="primary">nagA</name>
    <name evidence="10" type="ORF">FA045_01275</name>
</gene>
<dbReference type="InterPro" id="IPR003764">
    <property type="entry name" value="GlcNAc_6-P_deAcase"/>
</dbReference>
<dbReference type="InterPro" id="IPR011059">
    <property type="entry name" value="Metal-dep_hydrolase_composite"/>
</dbReference>
<dbReference type="PANTHER" id="PTHR11113:SF14">
    <property type="entry name" value="N-ACETYLGLUCOSAMINE-6-PHOSPHATE DEACETYLASE"/>
    <property type="match status" value="1"/>
</dbReference>
<keyword evidence="2 8" id="KW-0479">Metal-binding</keyword>
<evidence type="ECO:0000313" key="10">
    <source>
        <dbReference type="EMBL" id="TKC03229.1"/>
    </source>
</evidence>
<feature type="binding site" evidence="7">
    <location>
        <begin position="215"/>
        <end position="216"/>
    </location>
    <ligand>
        <name>substrate</name>
    </ligand>
</feature>
<feature type="binding site" evidence="8">
    <location>
        <position position="191"/>
    </location>
    <ligand>
        <name>Zn(2+)</name>
        <dbReference type="ChEBI" id="CHEBI:29105"/>
    </ligand>
</feature>
<dbReference type="SUPFAM" id="SSF51556">
    <property type="entry name" value="Metallo-dependent hydrolases"/>
    <property type="match status" value="1"/>
</dbReference>
<evidence type="ECO:0000256" key="5">
    <source>
        <dbReference type="PIRNR" id="PIRNR038994"/>
    </source>
</evidence>
<feature type="active site" description="Proton donor/acceptor" evidence="6">
    <location>
        <position position="269"/>
    </location>
</feature>
<feature type="binding site" evidence="7">
    <location>
        <position position="137"/>
    </location>
    <ligand>
        <name>substrate</name>
    </ligand>
</feature>
<evidence type="ECO:0000256" key="3">
    <source>
        <dbReference type="ARBA" id="ARBA00022801"/>
    </source>
</evidence>
<dbReference type="AlphaFoldDB" id="A0A4U1C9W0"/>
<comment type="caution">
    <text evidence="10">The sequence shown here is derived from an EMBL/GenBank/DDBJ whole genome shotgun (WGS) entry which is preliminary data.</text>
</comment>
<proteinExistence type="inferred from homology"/>
<dbReference type="SUPFAM" id="SSF51338">
    <property type="entry name" value="Composite domain of metallo-dependent hydrolases"/>
    <property type="match status" value="1"/>
</dbReference>
<comment type="cofactor">
    <cofactor evidence="8">
        <name>a divalent metal cation</name>
        <dbReference type="ChEBI" id="CHEBI:60240"/>
    </cofactor>
    <text evidence="8">Binds 1 divalent metal cation per subunit.</text>
</comment>
<dbReference type="InterPro" id="IPR006680">
    <property type="entry name" value="Amidohydro-rel"/>
</dbReference>
<keyword evidence="3 5" id="KW-0378">Hydrolase</keyword>
<dbReference type="PANTHER" id="PTHR11113">
    <property type="entry name" value="N-ACETYLGLUCOSAMINE-6-PHOSPHATE DEACETYLASE"/>
    <property type="match status" value="1"/>
</dbReference>
<evidence type="ECO:0000256" key="7">
    <source>
        <dbReference type="PIRSR" id="PIRSR038994-2"/>
    </source>
</evidence>
<dbReference type="Proteomes" id="UP000310477">
    <property type="component" value="Unassembled WGS sequence"/>
</dbReference>
<dbReference type="GO" id="GO:0006046">
    <property type="term" value="P:N-acetylglucosamine catabolic process"/>
    <property type="evidence" value="ECO:0007669"/>
    <property type="project" value="TreeGrafter"/>
</dbReference>
<accession>A0A4U1C9W0</accession>
<dbReference type="OrthoDB" id="9776488at2"/>
<feature type="domain" description="Amidohydrolase-related" evidence="9">
    <location>
        <begin position="49"/>
        <end position="366"/>
    </location>
</feature>
<evidence type="ECO:0000313" key="11">
    <source>
        <dbReference type="Proteomes" id="UP000310477"/>
    </source>
</evidence>
<name>A0A4U1C9W0_9SPHI</name>
<evidence type="ECO:0000256" key="4">
    <source>
        <dbReference type="ARBA" id="ARBA00023277"/>
    </source>
</evidence>
<protein>
    <submittedName>
        <fullName evidence="10">N-acetylglucosamine-6-phosphate deacetylase</fullName>
        <ecNumber evidence="10">3.5.1.25</ecNumber>
    </submittedName>
</protein>
<dbReference type="Gene3D" id="3.20.20.140">
    <property type="entry name" value="Metal-dependent hydrolases"/>
    <property type="match status" value="1"/>
</dbReference>
<feature type="binding site" evidence="7">
    <location>
        <begin position="295"/>
        <end position="297"/>
    </location>
    <ligand>
        <name>substrate</name>
    </ligand>
</feature>
<feature type="binding site" evidence="8">
    <location>
        <position position="126"/>
    </location>
    <ligand>
        <name>Zn(2+)</name>
        <dbReference type="ChEBI" id="CHEBI:29105"/>
    </ligand>
</feature>
<dbReference type="Gene3D" id="2.30.40.10">
    <property type="entry name" value="Urease, subunit C, domain 1"/>
    <property type="match status" value="1"/>
</dbReference>
<feature type="binding site" evidence="7">
    <location>
        <position position="247"/>
    </location>
    <ligand>
        <name>substrate</name>
    </ligand>
</feature>
<sequence>MIAITNSRFFKDNELIANQTVLINEGKIVAFTDGTLPNGYEIIDAEQDYLVPGFIELQIYGSGGNLFSAYPSVETLAQMDADLISKGTTSFLACVATNSPEIVRQSIEAAKAYRPKAKSFMGLHLEGPYLNVKRRGAHISKFIKKATLEEVKAVLEHADGVVKMMTIAPELQDDEVIQLLLDNNIVLSMGHSDATFEQATEAYNKGIVTTTHLFNAMPSIHHREPNLPTAFFNHPTALASIIADGSHVNFEAIKLSYKLAKGRLFLITDAVTACNIGPYQHQLVGDKFITPDGTLSGSNITLVDAVRNCVDNCDIPLNDALNMANLIPTQVIGKQDELGKIAIGYAANLIILDQSLKTKEIIFQGKKVNSTFQH</sequence>
<evidence type="ECO:0000259" key="9">
    <source>
        <dbReference type="Pfam" id="PF01979"/>
    </source>
</evidence>
<evidence type="ECO:0000256" key="2">
    <source>
        <dbReference type="ARBA" id="ARBA00022723"/>
    </source>
</evidence>
<feature type="binding site" evidence="8">
    <location>
        <position position="212"/>
    </location>
    <ligand>
        <name>Zn(2+)</name>
        <dbReference type="ChEBI" id="CHEBI:29105"/>
    </ligand>
</feature>
<dbReference type="Pfam" id="PF01979">
    <property type="entry name" value="Amidohydro_1"/>
    <property type="match status" value="1"/>
</dbReference>
<dbReference type="InterPro" id="IPR032466">
    <property type="entry name" value="Metal_Hydrolase"/>
</dbReference>
<dbReference type="GO" id="GO:0008448">
    <property type="term" value="F:N-acetylglucosamine-6-phosphate deacetylase activity"/>
    <property type="evidence" value="ECO:0007669"/>
    <property type="project" value="UniProtKB-EC"/>
</dbReference>
<organism evidence="10 11">
    <name type="scientific">Pedobacter cryotolerans</name>
    <dbReference type="NCBI Taxonomy" id="2571270"/>
    <lineage>
        <taxon>Bacteria</taxon>
        <taxon>Pseudomonadati</taxon>
        <taxon>Bacteroidota</taxon>
        <taxon>Sphingobacteriia</taxon>
        <taxon>Sphingobacteriales</taxon>
        <taxon>Sphingobacteriaceae</taxon>
        <taxon>Pedobacter</taxon>
    </lineage>
</organism>
<dbReference type="EC" id="3.5.1.25" evidence="10"/>
<dbReference type="GO" id="GO:0046872">
    <property type="term" value="F:metal ion binding"/>
    <property type="evidence" value="ECO:0007669"/>
    <property type="project" value="UniProtKB-KW"/>
</dbReference>
<evidence type="ECO:0000256" key="8">
    <source>
        <dbReference type="PIRSR" id="PIRSR038994-3"/>
    </source>
</evidence>
<evidence type="ECO:0000256" key="6">
    <source>
        <dbReference type="PIRSR" id="PIRSR038994-1"/>
    </source>
</evidence>
<dbReference type="NCBIfam" id="TIGR00221">
    <property type="entry name" value="nagA"/>
    <property type="match status" value="1"/>
</dbReference>
<evidence type="ECO:0000256" key="1">
    <source>
        <dbReference type="ARBA" id="ARBA00010716"/>
    </source>
</evidence>
<dbReference type="RefSeq" id="WP_136873633.1">
    <property type="nucleotide sequence ID" value="NZ_SWBO01000001.1"/>
</dbReference>
<keyword evidence="4 5" id="KW-0119">Carbohydrate metabolism</keyword>
<comment type="similarity">
    <text evidence="1 5">Belongs to the metallo-dependent hydrolases superfamily. NagA family.</text>
</comment>
<feature type="binding site" evidence="7">
    <location>
        <position position="223"/>
    </location>
    <ligand>
        <name>substrate</name>
    </ligand>
</feature>
<keyword evidence="11" id="KW-1185">Reference proteome</keyword>